<dbReference type="InterPro" id="IPR027417">
    <property type="entry name" value="P-loop_NTPase"/>
</dbReference>
<evidence type="ECO:0000313" key="8">
    <source>
        <dbReference type="Proteomes" id="UP000255517"/>
    </source>
</evidence>
<dbReference type="RefSeq" id="WP_019034213.1">
    <property type="nucleotide sequence ID" value="NZ_JASOZY010000001.1"/>
</dbReference>
<evidence type="ECO:0000259" key="5">
    <source>
        <dbReference type="Pfam" id="PF03668"/>
    </source>
</evidence>
<evidence type="ECO:0000256" key="2">
    <source>
        <dbReference type="ARBA" id="ARBA00022840"/>
    </source>
</evidence>
<keyword evidence="2 4" id="KW-0067">ATP-binding</keyword>
<dbReference type="Proteomes" id="UP000255517">
    <property type="component" value="Unassembled WGS sequence"/>
</dbReference>
<evidence type="ECO:0000259" key="6">
    <source>
        <dbReference type="Pfam" id="PF22740"/>
    </source>
</evidence>
<dbReference type="Gene3D" id="3.40.50.300">
    <property type="entry name" value="P-loop containing nucleotide triphosphate hydrolases"/>
    <property type="match status" value="1"/>
</dbReference>
<dbReference type="InterPro" id="IPR053930">
    <property type="entry name" value="RapZ-like_N"/>
</dbReference>
<dbReference type="OrthoDB" id="9784461at2"/>
<evidence type="ECO:0000256" key="4">
    <source>
        <dbReference type="HAMAP-Rule" id="MF_00636"/>
    </source>
</evidence>
<feature type="binding site" evidence="4">
    <location>
        <begin position="12"/>
        <end position="19"/>
    </location>
    <ligand>
        <name>ATP</name>
        <dbReference type="ChEBI" id="CHEBI:30616"/>
    </ligand>
</feature>
<dbReference type="GO" id="GO:0005525">
    <property type="term" value="F:GTP binding"/>
    <property type="evidence" value="ECO:0007669"/>
    <property type="project" value="UniProtKB-UniRule"/>
</dbReference>
<name>A0A379C247_9FIRM</name>
<dbReference type="PANTHER" id="PTHR30448:SF0">
    <property type="entry name" value="RNASE ADAPTER PROTEIN RAPZ"/>
    <property type="match status" value="1"/>
</dbReference>
<gene>
    <name evidence="7" type="ORF">NCTC13149_00083</name>
</gene>
<proteinExistence type="inferred from homology"/>
<evidence type="ECO:0000256" key="3">
    <source>
        <dbReference type="ARBA" id="ARBA00023134"/>
    </source>
</evidence>
<dbReference type="PANTHER" id="PTHR30448">
    <property type="entry name" value="RNASE ADAPTER PROTEIN RAPZ"/>
    <property type="match status" value="1"/>
</dbReference>
<dbReference type="SUPFAM" id="SSF52540">
    <property type="entry name" value="P-loop containing nucleoside triphosphate hydrolases"/>
    <property type="match status" value="1"/>
</dbReference>
<dbReference type="HAMAP" id="MF_00636">
    <property type="entry name" value="RapZ_like"/>
    <property type="match status" value="1"/>
</dbReference>
<keyword evidence="3 4" id="KW-0342">GTP-binding</keyword>
<dbReference type="Pfam" id="PF03668">
    <property type="entry name" value="RapZ-like_N"/>
    <property type="match status" value="1"/>
</dbReference>
<dbReference type="EMBL" id="UGSZ01000001">
    <property type="protein sequence ID" value="SUB56313.1"/>
    <property type="molecule type" value="Genomic_DNA"/>
</dbReference>
<accession>A0A379C247</accession>
<feature type="domain" description="RapZ C-terminal" evidence="6">
    <location>
        <begin position="164"/>
        <end position="282"/>
    </location>
</feature>
<organism evidence="7 8">
    <name type="scientific">Peptoniphilus lacrimalis</name>
    <dbReference type="NCBI Taxonomy" id="33031"/>
    <lineage>
        <taxon>Bacteria</taxon>
        <taxon>Bacillati</taxon>
        <taxon>Bacillota</taxon>
        <taxon>Tissierellia</taxon>
        <taxon>Tissierellales</taxon>
        <taxon>Peptoniphilaceae</taxon>
        <taxon>Peptoniphilus</taxon>
    </lineage>
</organism>
<dbReference type="Pfam" id="PF22740">
    <property type="entry name" value="PapZ_C"/>
    <property type="match status" value="1"/>
</dbReference>
<protein>
    <submittedName>
        <fullName evidence="7">GlmZ(SRNA)-inactivating NTPase</fullName>
    </submittedName>
</protein>
<reference evidence="7 8" key="1">
    <citation type="submission" date="2018-06" db="EMBL/GenBank/DDBJ databases">
        <authorList>
            <consortium name="Pathogen Informatics"/>
            <person name="Doyle S."/>
        </authorList>
    </citation>
    <scope>NUCLEOTIDE SEQUENCE [LARGE SCALE GENOMIC DNA]</scope>
    <source>
        <strain evidence="7 8">NCTC13149</strain>
    </source>
</reference>
<dbReference type="PIRSF" id="PIRSF005052">
    <property type="entry name" value="P-loopkin"/>
    <property type="match status" value="1"/>
</dbReference>
<feature type="binding site" evidence="4">
    <location>
        <begin position="62"/>
        <end position="65"/>
    </location>
    <ligand>
        <name>GTP</name>
        <dbReference type="ChEBI" id="CHEBI:37565"/>
    </ligand>
</feature>
<dbReference type="GO" id="GO:0005524">
    <property type="term" value="F:ATP binding"/>
    <property type="evidence" value="ECO:0007669"/>
    <property type="project" value="UniProtKB-UniRule"/>
</dbReference>
<keyword evidence="1 4" id="KW-0547">Nucleotide-binding</keyword>
<sequence length="290" mass="33395">MDNKIEVIILTGMSGSGKSKALDTLEDLGYYCIDNLPPELLPKFCQMATQSKSVDKIAAVMDLRSGEFFESLFSSIEELKNLNISYKIIFLEASQDAIIARYKEGRRPHPLNPSIIEGYKMEKENLGEIRKKSNYIIDTTLFSAKDLKKYLIEVLTNNEETEITIQITSFGYKNNILKDADLVFDVRFLPNPYYIKELQDKDGLSKETRDYVLKWDVSQTFIDKVIDLLKFLIPNYIKEGKSVLNIGFGCTGGFHRSVVIAEEVARILKKDYKSLYVSHRDRKKKLWIKE</sequence>
<evidence type="ECO:0000256" key="1">
    <source>
        <dbReference type="ARBA" id="ARBA00022741"/>
    </source>
</evidence>
<feature type="domain" description="RapZ-like N-terminal" evidence="5">
    <location>
        <begin position="5"/>
        <end position="158"/>
    </location>
</feature>
<dbReference type="STRING" id="1122949.GCA_000378725_00154"/>
<evidence type="ECO:0000313" key="7">
    <source>
        <dbReference type="EMBL" id="SUB56313.1"/>
    </source>
</evidence>
<dbReference type="NCBIfam" id="NF003828">
    <property type="entry name" value="PRK05416.1"/>
    <property type="match status" value="1"/>
</dbReference>
<dbReference type="InterPro" id="IPR005337">
    <property type="entry name" value="RapZ-like"/>
</dbReference>
<dbReference type="AlphaFoldDB" id="A0A379C247"/>
<dbReference type="InterPro" id="IPR053931">
    <property type="entry name" value="RapZ_C"/>
</dbReference>